<protein>
    <recommendedName>
        <fullName evidence="3">F-box domain-containing protein</fullName>
    </recommendedName>
</protein>
<evidence type="ECO:0008006" key="3">
    <source>
        <dbReference type="Google" id="ProtNLM"/>
    </source>
</evidence>
<reference evidence="2" key="2">
    <citation type="submission" date="2020-04" db="EMBL/GenBank/DDBJ databases">
        <authorList>
            <consortium name="NCBI Genome Project"/>
        </authorList>
    </citation>
    <scope>NUCLEOTIDE SEQUENCE</scope>
    <source>
        <strain evidence="2">CBS 342.82</strain>
    </source>
</reference>
<dbReference type="GeneID" id="54361283"/>
<reference evidence="2" key="1">
    <citation type="submission" date="2020-01" db="EMBL/GenBank/DDBJ databases">
        <authorList>
            <consortium name="DOE Joint Genome Institute"/>
            <person name="Haridas S."/>
            <person name="Albert R."/>
            <person name="Binder M."/>
            <person name="Bloem J."/>
            <person name="Labutti K."/>
            <person name="Salamov A."/>
            <person name="Andreopoulos B."/>
            <person name="Baker S.E."/>
            <person name="Barry K."/>
            <person name="Bills G."/>
            <person name="Bluhm B.H."/>
            <person name="Cannon C."/>
            <person name="Castanera R."/>
            <person name="Culley D.E."/>
            <person name="Daum C."/>
            <person name="Ezra D."/>
            <person name="Gonzalez J.B."/>
            <person name="Henrissat B."/>
            <person name="Kuo A."/>
            <person name="Liang C."/>
            <person name="Lipzen A."/>
            <person name="Lutzoni F."/>
            <person name="Magnuson J."/>
            <person name="Mondo S."/>
            <person name="Nolan M."/>
            <person name="Ohm R."/>
            <person name="Pangilinan J."/>
            <person name="Park H.-J."/>
            <person name="Ramirez L."/>
            <person name="Alfaro M."/>
            <person name="Sun H."/>
            <person name="Tritt A."/>
            <person name="Yoshinaga Y."/>
            <person name="Zwiers L.-H."/>
            <person name="Turgeon B.G."/>
            <person name="Goodwin S.B."/>
            <person name="Spatafora J.W."/>
            <person name="Crous P.W."/>
            <person name="Grigoriev I.V."/>
        </authorList>
    </citation>
    <scope>NUCLEOTIDE SEQUENCE</scope>
    <source>
        <strain evidence="2">CBS 342.82</strain>
    </source>
</reference>
<dbReference type="AlphaFoldDB" id="A0A6J3LSC3"/>
<gene>
    <name evidence="2" type="ORF">K489DRAFT_374061</name>
</gene>
<accession>A0A6J3LSC3</accession>
<reference evidence="2" key="3">
    <citation type="submission" date="2025-08" db="UniProtKB">
        <authorList>
            <consortium name="RefSeq"/>
        </authorList>
    </citation>
    <scope>IDENTIFICATION</scope>
    <source>
        <strain evidence="2">CBS 342.82</strain>
    </source>
</reference>
<proteinExistence type="predicted"/>
<dbReference type="Proteomes" id="UP000504637">
    <property type="component" value="Unplaced"/>
</dbReference>
<dbReference type="RefSeq" id="XP_033455736.1">
    <property type="nucleotide sequence ID" value="XM_033603483.1"/>
</dbReference>
<evidence type="ECO:0000313" key="2">
    <source>
        <dbReference type="RefSeq" id="XP_033455736.1"/>
    </source>
</evidence>
<keyword evidence="1" id="KW-1185">Reference proteome</keyword>
<evidence type="ECO:0000313" key="1">
    <source>
        <dbReference type="Proteomes" id="UP000504637"/>
    </source>
</evidence>
<organism evidence="2">
    <name type="scientific">Dissoconium aciculare CBS 342.82</name>
    <dbReference type="NCBI Taxonomy" id="1314786"/>
    <lineage>
        <taxon>Eukaryota</taxon>
        <taxon>Fungi</taxon>
        <taxon>Dikarya</taxon>
        <taxon>Ascomycota</taxon>
        <taxon>Pezizomycotina</taxon>
        <taxon>Dothideomycetes</taxon>
        <taxon>Dothideomycetidae</taxon>
        <taxon>Mycosphaerellales</taxon>
        <taxon>Dissoconiaceae</taxon>
        <taxon>Dissoconium</taxon>
    </lineage>
</organism>
<sequence length="319" mass="35901">MPELPEDVIHLICAQIISTPRHRLLPATPREVLSWKIDRAHGSLHDLQSIALVNRAWNRAANWSLYNTLQIRPRWVPNIDRLLEGFVRDPERASHVRALRIRSTPTWSSKLSRQACHPAVIDAAKDLPIDGGIRRQLIEDLKLGRADAKIVSLLCLCPKTEALQFRDGGCEADSLMLDVIASARKFSKPRDLPFSSINLPGEANDCHSRAQLTNLDFLTHLRIVRVYWKNSKAGECAGTIIAGNGDAHLAMPVEGLHPSVDCLFSPMRRVLQDFPFLNALALYSGRRPWGREAWPWHASEKWFTNSNQCPDRIGSAIDI</sequence>
<name>A0A6J3LSC3_9PEZI</name>